<reference evidence="25 26" key="1">
    <citation type="journal article" date="2012" name="Nat. Genet.">
        <title>The yak genome and adaptation to life at high altitude.</title>
        <authorList>
            <person name="Qiu Q."/>
            <person name="Zhang G."/>
            <person name="Ma T."/>
            <person name="Qian W."/>
            <person name="Wang J."/>
            <person name="Ye Z."/>
            <person name="Cao C."/>
            <person name="Hu Q."/>
            <person name="Kim J."/>
            <person name="Larkin D.M."/>
            <person name="Auvil L."/>
            <person name="Capitanu B."/>
            <person name="Ma J."/>
            <person name="Lewin H.A."/>
            <person name="Qian X."/>
            <person name="Lang Y."/>
            <person name="Zhou R."/>
            <person name="Wang L."/>
            <person name="Wang K."/>
            <person name="Xia J."/>
            <person name="Liao S."/>
            <person name="Pan S."/>
            <person name="Lu X."/>
            <person name="Hou H."/>
            <person name="Wang Y."/>
            <person name="Zang X."/>
            <person name="Yin Y."/>
            <person name="Ma H."/>
            <person name="Zhang J."/>
            <person name="Wang Z."/>
            <person name="Zhang Y."/>
            <person name="Zhang D."/>
            <person name="Yonezawa T."/>
            <person name="Hasegawa M."/>
            <person name="Zhong Y."/>
            <person name="Liu W."/>
            <person name="Zhang Y."/>
            <person name="Huang Z."/>
            <person name="Zhang S."/>
            <person name="Long R."/>
            <person name="Yang H."/>
            <person name="Wang J."/>
            <person name="Lenstra J.A."/>
            <person name="Cooper D.N."/>
            <person name="Wu Y."/>
            <person name="Wang J."/>
            <person name="Shi P."/>
            <person name="Wang J."/>
            <person name="Liu J."/>
        </authorList>
    </citation>
    <scope>NUCLEOTIDE SEQUENCE [LARGE SCALE GENOMIC DNA]</scope>
    <source>
        <strain evidence="26">yakQH1</strain>
    </source>
</reference>
<keyword evidence="17" id="KW-0576">Peroxisome</keyword>
<keyword evidence="13" id="KW-0051">Antiviral defense</keyword>
<organism evidence="25 26">
    <name type="scientific">Bos mutus</name>
    <name type="common">wild yak</name>
    <dbReference type="NCBI Taxonomy" id="72004"/>
    <lineage>
        <taxon>Eukaryota</taxon>
        <taxon>Metazoa</taxon>
        <taxon>Chordata</taxon>
        <taxon>Craniata</taxon>
        <taxon>Vertebrata</taxon>
        <taxon>Euteleostomi</taxon>
        <taxon>Mammalia</taxon>
        <taxon>Eutheria</taxon>
        <taxon>Laurasiatheria</taxon>
        <taxon>Artiodactyla</taxon>
        <taxon>Ruminantia</taxon>
        <taxon>Pecora</taxon>
        <taxon>Bovidae</taxon>
        <taxon>Bovinae</taxon>
        <taxon>Bos</taxon>
    </lineage>
</organism>
<dbReference type="Proteomes" id="UP000011080">
    <property type="component" value="Unassembled WGS sequence"/>
</dbReference>
<comment type="subcellular location">
    <subcellularLocation>
        <location evidence="2">Mitochondrion outer membrane</location>
        <topology evidence="2">Single-pass membrane protein</topology>
    </subcellularLocation>
    <subcellularLocation>
        <location evidence="1">Peroxisome</location>
    </subcellularLocation>
</comment>
<feature type="region of interest" description="Disordered" evidence="22">
    <location>
        <begin position="139"/>
        <end position="188"/>
    </location>
</feature>
<keyword evidence="9" id="KW-1000">Mitochondrion outer membrane</keyword>
<dbReference type="GO" id="GO:0032728">
    <property type="term" value="P:positive regulation of interferon-beta production"/>
    <property type="evidence" value="ECO:0007669"/>
    <property type="project" value="UniProtKB-ARBA"/>
</dbReference>
<keyword evidence="15 23" id="KW-0472">Membrane</keyword>
<dbReference type="InterPro" id="IPR031964">
    <property type="entry name" value="CARD_dom"/>
</dbReference>
<evidence type="ECO:0000256" key="15">
    <source>
        <dbReference type="ARBA" id="ARBA00023136"/>
    </source>
</evidence>
<dbReference type="EMBL" id="JH880965">
    <property type="protein sequence ID" value="ELR57646.1"/>
    <property type="molecule type" value="Genomic_DNA"/>
</dbReference>
<dbReference type="GO" id="GO:1900063">
    <property type="term" value="P:regulation of peroxisome organization"/>
    <property type="evidence" value="ECO:0007669"/>
    <property type="project" value="UniProtKB-ARBA"/>
</dbReference>
<evidence type="ECO:0000256" key="7">
    <source>
        <dbReference type="ARBA" id="ARBA00022588"/>
    </source>
</evidence>
<dbReference type="GO" id="GO:0032727">
    <property type="term" value="P:positive regulation of interferon-alpha production"/>
    <property type="evidence" value="ECO:0007669"/>
    <property type="project" value="UniProtKB-ARBA"/>
</dbReference>
<keyword evidence="14" id="KW-0496">Mitochondrion</keyword>
<evidence type="ECO:0000256" key="13">
    <source>
        <dbReference type="ARBA" id="ARBA00023118"/>
    </source>
</evidence>
<feature type="domain" description="Caspase recruitment" evidence="24">
    <location>
        <begin position="6"/>
        <end position="91"/>
    </location>
</feature>
<evidence type="ECO:0000313" key="26">
    <source>
        <dbReference type="Proteomes" id="UP000011080"/>
    </source>
</evidence>
<dbReference type="STRING" id="72004.ENSBMUP00000028311"/>
<keyword evidence="10" id="KW-0832">Ubl conjugation</keyword>
<keyword evidence="16" id="KW-0564">Palmitate</keyword>
<evidence type="ECO:0000256" key="5">
    <source>
        <dbReference type="ARBA" id="ARBA00022553"/>
    </source>
</evidence>
<dbReference type="GO" id="GO:0002753">
    <property type="term" value="P:cytoplasmic pattern recognition receptor signaling pathway"/>
    <property type="evidence" value="ECO:0007669"/>
    <property type="project" value="UniProtKB-ARBA"/>
</dbReference>
<evidence type="ECO:0000256" key="6">
    <source>
        <dbReference type="ARBA" id="ARBA00022581"/>
    </source>
</evidence>
<evidence type="ECO:0000256" key="22">
    <source>
        <dbReference type="SAM" id="MobiDB-lite"/>
    </source>
</evidence>
<evidence type="ECO:0000256" key="4">
    <source>
        <dbReference type="ARBA" id="ARBA00022499"/>
    </source>
</evidence>
<dbReference type="GO" id="GO:0035591">
    <property type="term" value="F:signaling adaptor activity"/>
    <property type="evidence" value="ECO:0007669"/>
    <property type="project" value="UniProtKB-ARBA"/>
</dbReference>
<keyword evidence="11" id="KW-0391">Immunity</keyword>
<keyword evidence="3" id="KW-0488">Methylation</keyword>
<gene>
    <name evidence="25" type="ORF">M91_18347</name>
</gene>
<evidence type="ECO:0000256" key="21">
    <source>
        <dbReference type="ARBA" id="ARBA00083233"/>
    </source>
</evidence>
<feature type="transmembrane region" description="Helical" evidence="23">
    <location>
        <begin position="505"/>
        <end position="525"/>
    </location>
</feature>
<protein>
    <recommendedName>
        <fullName evidence="19">Mitochondrial antiviral-signaling protein</fullName>
    </recommendedName>
    <alternativeName>
        <fullName evidence="20">Interferon beta promoter stimulator protein 1</fullName>
    </alternativeName>
    <alternativeName>
        <fullName evidence="21">Virus-induced-signaling adapter</fullName>
    </alternativeName>
</protein>
<evidence type="ECO:0000313" key="25">
    <source>
        <dbReference type="EMBL" id="ELR57646.1"/>
    </source>
</evidence>
<evidence type="ECO:0000256" key="2">
    <source>
        <dbReference type="ARBA" id="ARBA00004572"/>
    </source>
</evidence>
<evidence type="ECO:0000259" key="24">
    <source>
        <dbReference type="Pfam" id="PF16739"/>
    </source>
</evidence>
<evidence type="ECO:0000256" key="20">
    <source>
        <dbReference type="ARBA" id="ARBA00082620"/>
    </source>
</evidence>
<dbReference type="GO" id="GO:0045087">
    <property type="term" value="P:innate immune response"/>
    <property type="evidence" value="ECO:0007669"/>
    <property type="project" value="UniProtKB-KW"/>
</dbReference>
<keyword evidence="6" id="KW-0945">Host-virus interaction</keyword>
<keyword evidence="12 23" id="KW-1133">Transmembrane helix</keyword>
<evidence type="ECO:0000256" key="14">
    <source>
        <dbReference type="ARBA" id="ARBA00023128"/>
    </source>
</evidence>
<sequence length="531" mass="56129">MTFAEDKTYEYIRYNHSNFCNIHVLDILPHLSCLTINDQDRLRAHFDRWGNQGTLWNLFDSLRRRNGWVDSFIRALRACEHTVLADEVAHVYQSNLPRELPALALLLELLSDSPGLCCPSPLTLYLLSSSVTLSPITPGHPSTPAVAPSIPDNGHTEYEPSYPMPVQDTQPPESLGENSEKAPQASHSGAVLKRLGGPLEPLSDTVALSTLTSSVHQEQDTELGNTHTAGVVSSSTSLRGPVSPTVSFQPLARSTPRASRLPGPPVSAPSVGTSSSSTGLTSAGGAGDQTEGTICSSGAGVPNNPMAASTVPSRVPTNSAFGSSVPSKLPTSLKPPGAVPTNLAPSRLPINSVRSGMVPPKVPTSGIPDHRIPASTVPSHSSFLSQETPASPVPTGTATGGTSLWPDSSSDCCGSELELSKPGRLVSRMDSQPFSVCSADLAISHSNSLGIGPDNAPEENEYVSEDTIRIHENPSTSLLGDSPGTYTTPEEDELKELPVVRTMPWASWLGVAMAGALLVLLASLYRRRLPQ</sequence>
<evidence type="ECO:0000256" key="8">
    <source>
        <dbReference type="ARBA" id="ARBA00022692"/>
    </source>
</evidence>
<feature type="compositionally biased region" description="Polar residues" evidence="22">
    <location>
        <begin position="213"/>
        <end position="248"/>
    </location>
</feature>
<feature type="compositionally biased region" description="Polar residues" evidence="22">
    <location>
        <begin position="306"/>
        <end position="330"/>
    </location>
</feature>
<keyword evidence="18" id="KW-0449">Lipoprotein</keyword>
<keyword evidence="7" id="KW-0399">Innate immunity</keyword>
<dbReference type="PANTHER" id="PTHR21446:SF6">
    <property type="entry name" value="MITOCHONDRIAL ANTIVIRAL-SIGNALING PROTEIN"/>
    <property type="match status" value="1"/>
</dbReference>
<feature type="region of interest" description="Disordered" evidence="22">
    <location>
        <begin position="377"/>
        <end position="410"/>
    </location>
</feature>
<dbReference type="GO" id="GO:0005777">
    <property type="term" value="C:peroxisome"/>
    <property type="evidence" value="ECO:0007669"/>
    <property type="project" value="UniProtKB-SubCell"/>
</dbReference>
<dbReference type="Pfam" id="PF16739">
    <property type="entry name" value="CARD_2"/>
    <property type="match status" value="1"/>
</dbReference>
<evidence type="ECO:0000256" key="18">
    <source>
        <dbReference type="ARBA" id="ARBA00023288"/>
    </source>
</evidence>
<dbReference type="GO" id="GO:1900227">
    <property type="term" value="P:positive regulation of NLRP3 inflammasome complex assembly"/>
    <property type="evidence" value="ECO:0007669"/>
    <property type="project" value="UniProtKB-ARBA"/>
</dbReference>
<dbReference type="AlphaFoldDB" id="L8IMQ6"/>
<dbReference type="InterPro" id="IPR052787">
    <property type="entry name" value="MAVS"/>
</dbReference>
<evidence type="ECO:0000256" key="11">
    <source>
        <dbReference type="ARBA" id="ARBA00022859"/>
    </source>
</evidence>
<proteinExistence type="predicted"/>
<feature type="region of interest" description="Disordered" evidence="22">
    <location>
        <begin position="213"/>
        <end position="357"/>
    </location>
</feature>
<dbReference type="GO" id="GO:0070585">
    <property type="term" value="P:protein localization to mitochondrion"/>
    <property type="evidence" value="ECO:0007669"/>
    <property type="project" value="UniProtKB-ARBA"/>
</dbReference>
<evidence type="ECO:0000256" key="12">
    <source>
        <dbReference type="ARBA" id="ARBA00022989"/>
    </source>
</evidence>
<dbReference type="GO" id="GO:0005741">
    <property type="term" value="C:mitochondrial outer membrane"/>
    <property type="evidence" value="ECO:0007669"/>
    <property type="project" value="UniProtKB-SubCell"/>
</dbReference>
<feature type="compositionally biased region" description="Low complexity" evidence="22">
    <location>
        <begin position="268"/>
        <end position="281"/>
    </location>
</feature>
<evidence type="ECO:0000256" key="19">
    <source>
        <dbReference type="ARBA" id="ARBA00071084"/>
    </source>
</evidence>
<evidence type="ECO:0000256" key="9">
    <source>
        <dbReference type="ARBA" id="ARBA00022787"/>
    </source>
</evidence>
<evidence type="ECO:0000256" key="10">
    <source>
        <dbReference type="ARBA" id="ARBA00022843"/>
    </source>
</evidence>
<keyword evidence="5" id="KW-0597">Phosphoprotein</keyword>
<dbReference type="FunFam" id="1.10.533.10:FF:000063">
    <property type="entry name" value="Mitochondrial antiviral-signaling protein"/>
    <property type="match status" value="1"/>
</dbReference>
<dbReference type="Gene3D" id="1.10.533.10">
    <property type="entry name" value="Death Domain, Fas"/>
    <property type="match status" value="1"/>
</dbReference>
<dbReference type="GO" id="GO:0002230">
    <property type="term" value="P:positive regulation of defense response to virus by host"/>
    <property type="evidence" value="ECO:0007669"/>
    <property type="project" value="UniProtKB-ARBA"/>
</dbReference>
<dbReference type="PANTHER" id="PTHR21446">
    <property type="entry name" value="DUF3504 DOMAIN-CONTAINING PROTEIN"/>
    <property type="match status" value="1"/>
</dbReference>
<dbReference type="GO" id="GO:0045071">
    <property type="term" value="P:negative regulation of viral genome replication"/>
    <property type="evidence" value="ECO:0007669"/>
    <property type="project" value="UniProtKB-ARBA"/>
</dbReference>
<keyword evidence="4" id="KW-1017">Isopeptide bond</keyword>
<keyword evidence="8 23" id="KW-0812">Transmembrane</keyword>
<name>L8IMQ6_9CETA</name>
<evidence type="ECO:0000256" key="3">
    <source>
        <dbReference type="ARBA" id="ARBA00022481"/>
    </source>
</evidence>
<dbReference type="GO" id="GO:0051607">
    <property type="term" value="P:defense response to virus"/>
    <property type="evidence" value="ECO:0007669"/>
    <property type="project" value="UniProtKB-KW"/>
</dbReference>
<evidence type="ECO:0000256" key="23">
    <source>
        <dbReference type="SAM" id="Phobius"/>
    </source>
</evidence>
<evidence type="ECO:0000256" key="1">
    <source>
        <dbReference type="ARBA" id="ARBA00004275"/>
    </source>
</evidence>
<evidence type="ECO:0000256" key="17">
    <source>
        <dbReference type="ARBA" id="ARBA00023140"/>
    </source>
</evidence>
<evidence type="ECO:0000256" key="16">
    <source>
        <dbReference type="ARBA" id="ARBA00023139"/>
    </source>
</evidence>
<accession>L8IMQ6</accession>
<dbReference type="GO" id="GO:0032755">
    <property type="term" value="P:positive regulation of interleukin-6 production"/>
    <property type="evidence" value="ECO:0007669"/>
    <property type="project" value="UniProtKB-ARBA"/>
</dbReference>
<dbReference type="InterPro" id="IPR011029">
    <property type="entry name" value="DEATH-like_dom_sf"/>
</dbReference>